<dbReference type="Proteomes" id="UP000320314">
    <property type="component" value="Unassembled WGS sequence"/>
</dbReference>
<protein>
    <submittedName>
        <fullName evidence="2">Uncharacterized protein</fullName>
    </submittedName>
</protein>
<organism evidence="2 3">
    <name type="scientific">Pararhizobium mangrovi</name>
    <dbReference type="NCBI Taxonomy" id="2590452"/>
    <lineage>
        <taxon>Bacteria</taxon>
        <taxon>Pseudomonadati</taxon>
        <taxon>Pseudomonadota</taxon>
        <taxon>Alphaproteobacteria</taxon>
        <taxon>Hyphomicrobiales</taxon>
        <taxon>Rhizobiaceae</taxon>
        <taxon>Rhizobium/Agrobacterium group</taxon>
        <taxon>Pararhizobium</taxon>
    </lineage>
</organism>
<keyword evidence="1" id="KW-0472">Membrane</keyword>
<accession>A0A506U8Z0</accession>
<evidence type="ECO:0000313" key="3">
    <source>
        <dbReference type="Proteomes" id="UP000320314"/>
    </source>
</evidence>
<dbReference type="OrthoDB" id="8354544at2"/>
<keyword evidence="1" id="KW-0812">Transmembrane</keyword>
<sequence length="233" mass="25550">MPTSRRSAAKRRSVFAERILADDVHTLTPAILLFLCAPLLVLLSQALRHTYSFGELGFLLPFTVYDVALATLGLGVLCAGLASMRRFAIVVTVFCGTLVVCLFRFVEVWQAFFLPHDLDTQVYLVTPIAVGLTGVALWLPQRVRFPAALVLAVLLGADYTLFIGLQDYFNDLDTFGIGALAACAWILAAPAFLLRHFKRPWLTIAGRILGSWLVAIELLIFAFAKIPITPPTG</sequence>
<feature type="transmembrane region" description="Helical" evidence="1">
    <location>
        <begin position="201"/>
        <end position="224"/>
    </location>
</feature>
<keyword evidence="1" id="KW-1133">Transmembrane helix</keyword>
<keyword evidence="3" id="KW-1185">Reference proteome</keyword>
<name>A0A506U8Z0_9HYPH</name>
<dbReference type="RefSeq" id="WP_141165921.1">
    <property type="nucleotide sequence ID" value="NZ_VHLH01000006.1"/>
</dbReference>
<feature type="transmembrane region" description="Helical" evidence="1">
    <location>
        <begin position="175"/>
        <end position="194"/>
    </location>
</feature>
<evidence type="ECO:0000313" key="2">
    <source>
        <dbReference type="EMBL" id="TPW30360.1"/>
    </source>
</evidence>
<feature type="transmembrane region" description="Helical" evidence="1">
    <location>
        <begin position="121"/>
        <end position="140"/>
    </location>
</feature>
<comment type="caution">
    <text evidence="2">The sequence shown here is derived from an EMBL/GenBank/DDBJ whole genome shotgun (WGS) entry which is preliminary data.</text>
</comment>
<gene>
    <name evidence="2" type="ORF">FJU11_04955</name>
</gene>
<dbReference type="AlphaFoldDB" id="A0A506U8Z0"/>
<feature type="transmembrane region" description="Helical" evidence="1">
    <location>
        <begin position="87"/>
        <end position="106"/>
    </location>
</feature>
<dbReference type="EMBL" id="VHLH01000006">
    <property type="protein sequence ID" value="TPW30360.1"/>
    <property type="molecule type" value="Genomic_DNA"/>
</dbReference>
<reference evidence="2 3" key="1">
    <citation type="submission" date="2019-06" db="EMBL/GenBank/DDBJ databases">
        <authorList>
            <person name="Li M."/>
        </authorList>
    </citation>
    <scope>NUCLEOTIDE SEQUENCE [LARGE SCALE GENOMIC DNA]</scope>
    <source>
        <strain evidence="2 3">BGMRC6574</strain>
    </source>
</reference>
<evidence type="ECO:0000256" key="1">
    <source>
        <dbReference type="SAM" id="Phobius"/>
    </source>
</evidence>
<feature type="transmembrane region" description="Helical" evidence="1">
    <location>
        <begin position="147"/>
        <end position="169"/>
    </location>
</feature>
<proteinExistence type="predicted"/>
<feature type="transmembrane region" description="Helical" evidence="1">
    <location>
        <begin position="58"/>
        <end position="80"/>
    </location>
</feature>